<dbReference type="EMBL" id="MN228696">
    <property type="protein sequence ID" value="QEP29816.1"/>
    <property type="molecule type" value="Genomic_DNA"/>
</dbReference>
<gene>
    <name evidence="2" type="ORF">Smphiort11_018</name>
</gene>
<feature type="region of interest" description="Disordered" evidence="1">
    <location>
        <begin position="51"/>
        <end position="73"/>
    </location>
</feature>
<evidence type="ECO:0000313" key="3">
    <source>
        <dbReference type="Proteomes" id="UP000322838"/>
    </source>
</evidence>
<sequence>MEYKVGDRVQDKAGFTGTITDASEGYNGFQEYEVTWDISGCTSDMLVNEIEPMKEGQDNPQTQNDIHKKQFGD</sequence>
<proteinExistence type="predicted"/>
<dbReference type="Proteomes" id="UP000322838">
    <property type="component" value="Segment"/>
</dbReference>
<organism evidence="2 3">
    <name type="scientific">Sinorhizobium phage ort11</name>
    <dbReference type="NCBI Taxonomy" id="2599764"/>
    <lineage>
        <taxon>Viruses</taxon>
        <taxon>Duplodnaviria</taxon>
        <taxon>Heunggongvirae</taxon>
        <taxon>Uroviricota</taxon>
        <taxon>Caudoviricetes</taxon>
        <taxon>Schitoviridae</taxon>
        <taxon>Huelvavirus</taxon>
        <taxon>Huelvavirus ort11</taxon>
    </lineage>
</organism>
<evidence type="ECO:0000313" key="2">
    <source>
        <dbReference type="EMBL" id="QEP29816.1"/>
    </source>
</evidence>
<protein>
    <submittedName>
        <fullName evidence="2">Uncharacterized protein</fullName>
    </submittedName>
</protein>
<keyword evidence="3" id="KW-1185">Reference proteome</keyword>
<evidence type="ECO:0000256" key="1">
    <source>
        <dbReference type="SAM" id="MobiDB-lite"/>
    </source>
</evidence>
<name>A0A5C2H2W1_9CAUD</name>
<accession>A0A5C2H2W1</accession>
<reference evidence="3" key="1">
    <citation type="submission" date="2019-07" db="EMBL/GenBank/DDBJ databases">
        <authorList>
            <person name="Cubo M.T."/>
            <person name="Espuny M.D.R."/>
            <person name="Balsanelli E."/>
        </authorList>
    </citation>
    <scope>NUCLEOTIDE SEQUENCE [LARGE SCALE GENOMIC DNA]</scope>
</reference>